<evidence type="ECO:0000313" key="1">
    <source>
        <dbReference type="EMBL" id="MDK4512949.1"/>
    </source>
</evidence>
<gene>
    <name evidence="1" type="ORF">MWG07_11880</name>
</gene>
<sequence>MATIKVYLGKQKAEKQKCENKDMIDAGATDFNVEESITPLKSERFMNVQAEGDSTIGKIDLQGSIPIEFSKEILEILMPAISYTKTGADYKMSTNDPAFYTIVLVDESSNEKWEYVDCMISNMKLNIALGGFITGSIDIVGKTYEIGTGKVTGAKPAGDSLRALFSNINLAAANVSADIEGVDIEINNGVEAKGSLNSLYNVKFRRTQPQETKVSIQKNEYNAAQFKEMKDKMIKGTSVAGTIKLGKPGEEDTIVINLIKMFINSNQRGDYKGAGTHNIELLCSANNADSSHLKFTFKEV</sequence>
<dbReference type="Proteomes" id="UP001173223">
    <property type="component" value="Unassembled WGS sequence"/>
</dbReference>
<proteinExistence type="predicted"/>
<comment type="caution">
    <text evidence="1">The sequence shown here is derived from an EMBL/GenBank/DDBJ whole genome shotgun (WGS) entry which is preliminary data.</text>
</comment>
<dbReference type="Pfam" id="PF18906">
    <property type="entry name" value="Phage_tube_2"/>
    <property type="match status" value="1"/>
</dbReference>
<dbReference type="RefSeq" id="WP_285049425.1">
    <property type="nucleotide sequence ID" value="NZ_JAMGTK010000031.1"/>
</dbReference>
<keyword evidence="2" id="KW-1185">Reference proteome</keyword>
<accession>A0AAW6WGY2</accession>
<reference evidence="1" key="2">
    <citation type="submission" date="2022-04" db="EMBL/GenBank/DDBJ databases">
        <authorList>
            <person name="Livingstone P.G."/>
        </authorList>
    </citation>
    <scope>NUCLEOTIDE SEQUENCE</scope>
    <source>
        <strain evidence="1">BRON_8</strain>
    </source>
</reference>
<protein>
    <submittedName>
        <fullName evidence="1">Phage tail tube protein</fullName>
    </submittedName>
</protein>
<dbReference type="InterPro" id="IPR044000">
    <property type="entry name" value="Phage_tube_2"/>
</dbReference>
<evidence type="ECO:0000313" key="2">
    <source>
        <dbReference type="Proteomes" id="UP001173223"/>
    </source>
</evidence>
<dbReference type="EMBL" id="JAMGTK010000031">
    <property type="protein sequence ID" value="MDK4512949.1"/>
    <property type="molecule type" value="Genomic_DNA"/>
</dbReference>
<reference evidence="1" key="1">
    <citation type="journal article" date="2022" name="Gene">
        <title>A genome-led study on the pathogenesis of Fusobacterium necrophorum infections.</title>
        <authorList>
            <person name="Thapa G."/>
            <person name="Jayal A."/>
            <person name="Sikazwe E."/>
            <person name="Perry T."/>
            <person name="Mohammed Al Balushi A."/>
            <person name="Livingstone P."/>
        </authorList>
    </citation>
    <scope>NUCLEOTIDE SEQUENCE</scope>
    <source>
        <strain evidence="1">BRON_8</strain>
    </source>
</reference>
<name>A0AAW6WGY2_9FUSO</name>
<dbReference type="AlphaFoldDB" id="A0AAW6WGY2"/>
<organism evidence="1 2">
    <name type="scientific">Fusobacterium necrophorum</name>
    <dbReference type="NCBI Taxonomy" id="859"/>
    <lineage>
        <taxon>Bacteria</taxon>
        <taxon>Fusobacteriati</taxon>
        <taxon>Fusobacteriota</taxon>
        <taxon>Fusobacteriia</taxon>
        <taxon>Fusobacteriales</taxon>
        <taxon>Fusobacteriaceae</taxon>
        <taxon>Fusobacterium</taxon>
    </lineage>
</organism>